<sequence length="271" mass="30989">MAHPYDEVAIYQFPHEIFHCIFGFLVSEDFYQLQTGTSKRPIVSFTISQVSQRWRDRPSLPIDAPPMPTRLRDFSLAGIVLRDLSSRSYLSEYTALLTTLSLSNMSGYRPADVTRLFIHLPTTTLRELSISHVDIAFWVGFIDSMAGADSRYPVIRKLHLQDIEENFRIQETDLPSMEFIRGFPKLEIIELCNIRHITHAIFPCVHTLKVSGVQSGTYKDLCDVVDFRIEHAIPLTTLEVDTPPFLDVSSLSWLQKKVPNFKRNAADKISS</sequence>
<dbReference type="AlphaFoldDB" id="A0A9W9DG44"/>
<keyword evidence="2" id="KW-1185">Reference proteome</keyword>
<evidence type="ECO:0000313" key="1">
    <source>
        <dbReference type="EMBL" id="KAJ4467866.1"/>
    </source>
</evidence>
<comment type="caution">
    <text evidence="1">The sequence shown here is derived from an EMBL/GenBank/DDBJ whole genome shotgun (WGS) entry which is preliminary data.</text>
</comment>
<evidence type="ECO:0000313" key="2">
    <source>
        <dbReference type="Proteomes" id="UP001150266"/>
    </source>
</evidence>
<dbReference type="Gene3D" id="3.80.10.10">
    <property type="entry name" value="Ribonuclease Inhibitor"/>
    <property type="match status" value="1"/>
</dbReference>
<name>A0A9W9DG44_9AGAR</name>
<proteinExistence type="predicted"/>
<dbReference type="Proteomes" id="UP001150266">
    <property type="component" value="Unassembled WGS sequence"/>
</dbReference>
<dbReference type="EMBL" id="JAOTPV010000038">
    <property type="protein sequence ID" value="KAJ4467866.1"/>
    <property type="molecule type" value="Genomic_DNA"/>
</dbReference>
<dbReference type="SUPFAM" id="SSF52047">
    <property type="entry name" value="RNI-like"/>
    <property type="match status" value="1"/>
</dbReference>
<dbReference type="InterPro" id="IPR032675">
    <property type="entry name" value="LRR_dom_sf"/>
</dbReference>
<accession>A0A9W9DG44</accession>
<reference evidence="1" key="1">
    <citation type="submission" date="2022-08" db="EMBL/GenBank/DDBJ databases">
        <title>A Global Phylogenomic Analysis of the Shiitake Genus Lentinula.</title>
        <authorList>
            <consortium name="DOE Joint Genome Institute"/>
            <person name="Sierra-Patev S."/>
            <person name="Min B."/>
            <person name="Naranjo-Ortiz M."/>
            <person name="Looney B."/>
            <person name="Konkel Z."/>
            <person name="Slot J.C."/>
            <person name="Sakamoto Y."/>
            <person name="Steenwyk J.L."/>
            <person name="Rokas A."/>
            <person name="Carro J."/>
            <person name="Camarero S."/>
            <person name="Ferreira P."/>
            <person name="Molpeceres G."/>
            <person name="Ruiz-Duenas F.J."/>
            <person name="Serrano A."/>
            <person name="Henrissat B."/>
            <person name="Drula E."/>
            <person name="Hughes K.W."/>
            <person name="Mata J.L."/>
            <person name="Ishikawa N.K."/>
            <person name="Vargas-Isla R."/>
            <person name="Ushijima S."/>
            <person name="Smith C.A."/>
            <person name="Ahrendt S."/>
            <person name="Andreopoulos W."/>
            <person name="He G."/>
            <person name="Labutti K."/>
            <person name="Lipzen A."/>
            <person name="Ng V."/>
            <person name="Riley R."/>
            <person name="Sandor L."/>
            <person name="Barry K."/>
            <person name="Martinez A.T."/>
            <person name="Xiao Y."/>
            <person name="Gibbons J.G."/>
            <person name="Terashima K."/>
            <person name="Grigoriev I.V."/>
            <person name="Hibbett D.S."/>
        </authorList>
    </citation>
    <scope>NUCLEOTIDE SEQUENCE</scope>
    <source>
        <strain evidence="1">JLM2183</strain>
    </source>
</reference>
<gene>
    <name evidence="1" type="ORF">J3R30DRAFT_3715543</name>
</gene>
<organism evidence="1 2">
    <name type="scientific">Lentinula aciculospora</name>
    <dbReference type="NCBI Taxonomy" id="153920"/>
    <lineage>
        <taxon>Eukaryota</taxon>
        <taxon>Fungi</taxon>
        <taxon>Dikarya</taxon>
        <taxon>Basidiomycota</taxon>
        <taxon>Agaricomycotina</taxon>
        <taxon>Agaricomycetes</taxon>
        <taxon>Agaricomycetidae</taxon>
        <taxon>Agaricales</taxon>
        <taxon>Marasmiineae</taxon>
        <taxon>Omphalotaceae</taxon>
        <taxon>Lentinula</taxon>
    </lineage>
</organism>
<protein>
    <submittedName>
        <fullName evidence="1">Uncharacterized protein</fullName>
    </submittedName>
</protein>
<dbReference type="OrthoDB" id="2830556at2759"/>